<evidence type="ECO:0000313" key="2">
    <source>
        <dbReference type="Proteomes" id="UP000003822"/>
    </source>
</evidence>
<organism evidence="1 2">
    <name type="scientific">Actinomyces graevenitzii C83</name>
    <dbReference type="NCBI Taxonomy" id="435830"/>
    <lineage>
        <taxon>Bacteria</taxon>
        <taxon>Bacillati</taxon>
        <taxon>Actinomycetota</taxon>
        <taxon>Actinomycetes</taxon>
        <taxon>Actinomycetales</taxon>
        <taxon>Actinomycetaceae</taxon>
        <taxon>Actinomyces</taxon>
    </lineage>
</organism>
<evidence type="ECO:0000313" key="1">
    <source>
        <dbReference type="EMBL" id="EHM89365.1"/>
    </source>
</evidence>
<keyword evidence="2" id="KW-1185">Reference proteome</keyword>
<dbReference type="AlphaFoldDB" id="G9PDE7"/>
<sequence length="131" mass="14891">MAAGGYAKYTEIAREINAAHPGLPETERERQALQQWGAQVREFTPQIIDSLLTELAVAPLPVSAKNDDVAGQINYGAGVLRSAGEMSFNRRLADLRSRQRRMALDDPEYRQVFTQIVELETQRRQLFHHDR</sequence>
<dbReference type="EMBL" id="ACRN01000001">
    <property type="protein sequence ID" value="EHM89365.1"/>
    <property type="molecule type" value="Genomic_DNA"/>
</dbReference>
<dbReference type="HOGENOM" id="CLU_1923040_0_0_11"/>
<protein>
    <submittedName>
        <fullName evidence="1">Uncharacterized protein</fullName>
    </submittedName>
</protein>
<dbReference type="Proteomes" id="UP000003822">
    <property type="component" value="Unassembled WGS sequence"/>
</dbReference>
<name>G9PDE7_9ACTO</name>
<dbReference type="PATRIC" id="fig|435830.3.peg.29"/>
<reference evidence="1 2" key="1">
    <citation type="submission" date="2011-10" db="EMBL/GenBank/DDBJ databases">
        <title>The Genome Sequence of Actinomyces graevenitzii C83.</title>
        <authorList>
            <consortium name="The Broad Institute Genome Sequencing Platform"/>
            <consortium name="The Broad Institute Genome Sequencing Center for Infectious Disease"/>
            <person name="Earl A."/>
            <person name="Ward D."/>
            <person name="Feldgarden M."/>
            <person name="Gevers D."/>
            <person name="Sibley C.D."/>
            <person name="Field T.R."/>
            <person name="Grinwis M."/>
            <person name="Eshaghurshan C.S."/>
            <person name="Surette M.G."/>
            <person name="Young S.K."/>
            <person name="Zeng Q."/>
            <person name="Gargeya S."/>
            <person name="Fitzgerald M."/>
            <person name="Haas B."/>
            <person name="Abouelleil A."/>
            <person name="Alvarado L."/>
            <person name="Arachchi H.M."/>
            <person name="Berlin A."/>
            <person name="Brown A."/>
            <person name="Chapman S.B."/>
            <person name="Chen Z."/>
            <person name="Dunbar C."/>
            <person name="Freedman E."/>
            <person name="Gearin G."/>
            <person name="Goldberg J."/>
            <person name="Griggs A."/>
            <person name="Gujja S."/>
            <person name="Heiman D."/>
            <person name="Howarth C."/>
            <person name="Larson L."/>
            <person name="Lui A."/>
            <person name="MacDonald P.J.P."/>
            <person name="Montmayeur A."/>
            <person name="Murphy C."/>
            <person name="Neiman D."/>
            <person name="Pearson M."/>
            <person name="Priest M."/>
            <person name="Roberts A."/>
            <person name="Saif S."/>
            <person name="Shea T."/>
            <person name="Shenoy N."/>
            <person name="Sisk P."/>
            <person name="Stolte C."/>
            <person name="Sykes S."/>
            <person name="Wortman J."/>
            <person name="Nusbaum C."/>
            <person name="Birren B."/>
        </authorList>
    </citation>
    <scope>NUCLEOTIDE SEQUENCE [LARGE SCALE GENOMIC DNA]</scope>
    <source>
        <strain evidence="1 2">C83</strain>
    </source>
</reference>
<proteinExistence type="predicted"/>
<dbReference type="STRING" id="435830.HMPREF0045_00030"/>
<gene>
    <name evidence="1" type="ORF">HMPREF0045_00030</name>
</gene>
<comment type="caution">
    <text evidence="1">The sequence shown here is derived from an EMBL/GenBank/DDBJ whole genome shotgun (WGS) entry which is preliminary data.</text>
</comment>
<accession>G9PDE7</accession>